<dbReference type="InterPro" id="IPR048273">
    <property type="entry name" value="Luciferase"/>
</dbReference>
<dbReference type="EMBL" id="JAOQAZ010000025">
    <property type="protein sequence ID" value="KAJ4252864.1"/>
    <property type="molecule type" value="Genomic_DNA"/>
</dbReference>
<dbReference type="AlphaFoldDB" id="A0A9W8RSF7"/>
<keyword evidence="3" id="KW-1185">Reference proteome</keyword>
<evidence type="ECO:0000259" key="1">
    <source>
        <dbReference type="Pfam" id="PF17648"/>
    </source>
</evidence>
<dbReference type="Proteomes" id="UP001152049">
    <property type="component" value="Unassembled WGS sequence"/>
</dbReference>
<dbReference type="PANTHER" id="PTHR38695">
    <property type="entry name" value="AMINO ACID PERMEASE_ SLC12A DOMAIN-CONTAINING PROTEIN"/>
    <property type="match status" value="1"/>
</dbReference>
<feature type="domain" description="Luciferase" evidence="1">
    <location>
        <begin position="18"/>
        <end position="93"/>
    </location>
</feature>
<evidence type="ECO:0000313" key="3">
    <source>
        <dbReference type="Proteomes" id="UP001152049"/>
    </source>
</evidence>
<sequence>MFLVDRSNESAIAKQMLGEVSHIHATGDHSIHVVLSPQDCKKVIESGWGQRHPLDGVQAAKYIFGWTIPDEYILLYAPRSEHEIDVAMEIVAACIGFMTGSRNVVKLQSKSS</sequence>
<name>A0A9W8RSF7_9HYPO</name>
<organism evidence="2 3">
    <name type="scientific">Fusarium torreyae</name>
    <dbReference type="NCBI Taxonomy" id="1237075"/>
    <lineage>
        <taxon>Eukaryota</taxon>
        <taxon>Fungi</taxon>
        <taxon>Dikarya</taxon>
        <taxon>Ascomycota</taxon>
        <taxon>Pezizomycotina</taxon>
        <taxon>Sordariomycetes</taxon>
        <taxon>Hypocreomycetidae</taxon>
        <taxon>Hypocreales</taxon>
        <taxon>Nectriaceae</taxon>
        <taxon>Fusarium</taxon>
    </lineage>
</organism>
<reference evidence="2" key="1">
    <citation type="submission" date="2022-09" db="EMBL/GenBank/DDBJ databases">
        <title>Fusarium specimens isolated from Avocado Roots.</title>
        <authorList>
            <person name="Stajich J."/>
            <person name="Roper C."/>
            <person name="Heimlech-Rivalta G."/>
        </authorList>
    </citation>
    <scope>NUCLEOTIDE SEQUENCE</scope>
    <source>
        <strain evidence="2">CF00136</strain>
    </source>
</reference>
<dbReference type="OrthoDB" id="5358398at2759"/>
<gene>
    <name evidence="2" type="ORF">NW762_010770</name>
</gene>
<accession>A0A9W8RSF7</accession>
<evidence type="ECO:0000313" key="2">
    <source>
        <dbReference type="EMBL" id="KAJ4252864.1"/>
    </source>
</evidence>
<comment type="caution">
    <text evidence="2">The sequence shown here is derived from an EMBL/GenBank/DDBJ whole genome shotgun (WGS) entry which is preliminary data.</text>
</comment>
<protein>
    <recommendedName>
        <fullName evidence="1">Luciferase domain-containing protein</fullName>
    </recommendedName>
</protein>
<dbReference type="Pfam" id="PF17648">
    <property type="entry name" value="Luciferase"/>
    <property type="match status" value="1"/>
</dbReference>
<dbReference type="InterPro" id="IPR040841">
    <property type="entry name" value="Luciferase_dom"/>
</dbReference>
<dbReference type="PANTHER" id="PTHR38695:SF1">
    <property type="entry name" value="AMINO ACID PERMEASE_ SLC12A DOMAIN-CONTAINING PROTEIN"/>
    <property type="match status" value="1"/>
</dbReference>
<proteinExistence type="predicted"/>